<gene>
    <name evidence="13" type="ORF">KC660_02650</name>
</gene>
<reference evidence="13" key="2">
    <citation type="journal article" date="2021" name="Microbiome">
        <title>Successional dynamics and alternative stable states in a saline activated sludge microbial community over 9 years.</title>
        <authorList>
            <person name="Wang Y."/>
            <person name="Ye J."/>
            <person name="Ju F."/>
            <person name="Liu L."/>
            <person name="Boyd J.A."/>
            <person name="Deng Y."/>
            <person name="Parks D.H."/>
            <person name="Jiang X."/>
            <person name="Yin X."/>
            <person name="Woodcroft B.J."/>
            <person name="Tyson G.W."/>
            <person name="Hugenholtz P."/>
            <person name="Polz M.F."/>
            <person name="Zhang T."/>
        </authorList>
    </citation>
    <scope>NUCLEOTIDE SEQUENCE</scope>
    <source>
        <strain evidence="13">HKST-UBA10</strain>
    </source>
</reference>
<dbReference type="NCBIfam" id="TIGR00758">
    <property type="entry name" value="UDG_fam4"/>
    <property type="match status" value="1"/>
</dbReference>
<proteinExistence type="inferred from homology"/>
<evidence type="ECO:0000256" key="6">
    <source>
        <dbReference type="ARBA" id="ARBA00022723"/>
    </source>
</evidence>
<keyword evidence="5" id="KW-0004">4Fe-4S</keyword>
<evidence type="ECO:0000256" key="7">
    <source>
        <dbReference type="ARBA" id="ARBA00022763"/>
    </source>
</evidence>
<keyword evidence="10" id="KW-0411">Iron-sulfur</keyword>
<comment type="caution">
    <text evidence="13">The sequence shown here is derived from an EMBL/GenBank/DDBJ whole genome shotgun (WGS) entry which is preliminary data.</text>
</comment>
<evidence type="ECO:0000256" key="2">
    <source>
        <dbReference type="ARBA" id="ARBA00006521"/>
    </source>
</evidence>
<dbReference type="PANTHER" id="PTHR33693">
    <property type="entry name" value="TYPE-5 URACIL-DNA GLYCOSYLASE"/>
    <property type="match status" value="1"/>
</dbReference>
<evidence type="ECO:0000256" key="3">
    <source>
        <dbReference type="ARBA" id="ARBA00012030"/>
    </source>
</evidence>
<evidence type="ECO:0000256" key="4">
    <source>
        <dbReference type="ARBA" id="ARBA00019403"/>
    </source>
</evidence>
<name>A0A955L3N2_9BACT</name>
<dbReference type="GO" id="GO:0004844">
    <property type="term" value="F:uracil DNA N-glycosylase activity"/>
    <property type="evidence" value="ECO:0007669"/>
    <property type="project" value="UniProtKB-EC"/>
</dbReference>
<evidence type="ECO:0000259" key="12">
    <source>
        <dbReference type="SMART" id="SM00986"/>
    </source>
</evidence>
<accession>A0A955L3N2</accession>
<dbReference type="InterPro" id="IPR005122">
    <property type="entry name" value="Uracil-DNA_glycosylase-like"/>
</dbReference>
<keyword evidence="9" id="KW-0408">Iron</keyword>
<evidence type="ECO:0000256" key="9">
    <source>
        <dbReference type="ARBA" id="ARBA00023004"/>
    </source>
</evidence>
<dbReference type="EMBL" id="JAGQLG010000100">
    <property type="protein sequence ID" value="MCA9382284.1"/>
    <property type="molecule type" value="Genomic_DNA"/>
</dbReference>
<evidence type="ECO:0000256" key="10">
    <source>
        <dbReference type="ARBA" id="ARBA00023014"/>
    </source>
</evidence>
<dbReference type="AlphaFoldDB" id="A0A955L3N2"/>
<dbReference type="Pfam" id="PF03167">
    <property type="entry name" value="UDG"/>
    <property type="match status" value="1"/>
</dbReference>
<dbReference type="Proteomes" id="UP000782843">
    <property type="component" value="Unassembled WGS sequence"/>
</dbReference>
<comment type="catalytic activity">
    <reaction evidence="1">
        <text>Hydrolyzes single-stranded DNA or mismatched double-stranded DNA and polynucleotides, releasing free uracil.</text>
        <dbReference type="EC" id="3.2.2.27"/>
    </reaction>
</comment>
<keyword evidence="7" id="KW-0227">DNA damage</keyword>
<evidence type="ECO:0000256" key="8">
    <source>
        <dbReference type="ARBA" id="ARBA00022801"/>
    </source>
</evidence>
<dbReference type="SMART" id="SM00986">
    <property type="entry name" value="UDG"/>
    <property type="match status" value="1"/>
</dbReference>
<dbReference type="SUPFAM" id="SSF52141">
    <property type="entry name" value="Uracil-DNA glycosylase-like"/>
    <property type="match status" value="1"/>
</dbReference>
<feature type="domain" description="Uracil-DNA glycosylase-like" evidence="12">
    <location>
        <begin position="34"/>
        <end position="179"/>
    </location>
</feature>
<dbReference type="PANTHER" id="PTHR33693:SF1">
    <property type="entry name" value="TYPE-4 URACIL-DNA GLYCOSYLASE"/>
    <property type="match status" value="1"/>
</dbReference>
<dbReference type="InterPro" id="IPR051536">
    <property type="entry name" value="UDG_Type-4/5"/>
</dbReference>
<evidence type="ECO:0000313" key="13">
    <source>
        <dbReference type="EMBL" id="MCA9382284.1"/>
    </source>
</evidence>
<dbReference type="GO" id="GO:0051539">
    <property type="term" value="F:4 iron, 4 sulfur cluster binding"/>
    <property type="evidence" value="ECO:0007669"/>
    <property type="project" value="UniProtKB-KW"/>
</dbReference>
<keyword evidence="6" id="KW-0479">Metal-binding</keyword>
<dbReference type="GO" id="GO:0046872">
    <property type="term" value="F:metal ion binding"/>
    <property type="evidence" value="ECO:0007669"/>
    <property type="project" value="UniProtKB-KW"/>
</dbReference>
<dbReference type="InterPro" id="IPR005273">
    <property type="entry name" value="Ura-DNA_glyco_family4"/>
</dbReference>
<dbReference type="CDD" id="cd10030">
    <property type="entry name" value="UDG-F4_TTUDGA_SPO1dp_like"/>
    <property type="match status" value="1"/>
</dbReference>
<reference evidence="13" key="1">
    <citation type="submission" date="2020-04" db="EMBL/GenBank/DDBJ databases">
        <authorList>
            <person name="Zhang T."/>
        </authorList>
    </citation>
    <scope>NUCLEOTIDE SEQUENCE</scope>
    <source>
        <strain evidence="13">HKST-UBA10</strain>
    </source>
</reference>
<dbReference type="EC" id="3.2.2.27" evidence="3"/>
<evidence type="ECO:0000256" key="11">
    <source>
        <dbReference type="ARBA" id="ARBA00023204"/>
    </source>
</evidence>
<dbReference type="GO" id="GO:0006281">
    <property type="term" value="P:DNA repair"/>
    <property type="evidence" value="ECO:0007669"/>
    <property type="project" value="UniProtKB-KW"/>
</dbReference>
<evidence type="ECO:0000256" key="5">
    <source>
        <dbReference type="ARBA" id="ARBA00022485"/>
    </source>
</evidence>
<evidence type="ECO:0000256" key="1">
    <source>
        <dbReference type="ARBA" id="ARBA00001400"/>
    </source>
</evidence>
<dbReference type="InterPro" id="IPR036895">
    <property type="entry name" value="Uracil-DNA_glycosylase-like_sf"/>
</dbReference>
<dbReference type="Gene3D" id="3.40.470.10">
    <property type="entry name" value="Uracil-DNA glycosylase-like domain"/>
    <property type="match status" value="1"/>
</dbReference>
<organism evidence="13 14">
    <name type="scientific">Candidatus Dojkabacteria bacterium</name>
    <dbReference type="NCBI Taxonomy" id="2099670"/>
    <lineage>
        <taxon>Bacteria</taxon>
        <taxon>Candidatus Dojkabacteria</taxon>
    </lineage>
</organism>
<dbReference type="SMART" id="SM00987">
    <property type="entry name" value="UreE_C"/>
    <property type="match status" value="1"/>
</dbReference>
<keyword evidence="11" id="KW-0234">DNA repair</keyword>
<evidence type="ECO:0000313" key="14">
    <source>
        <dbReference type="Proteomes" id="UP000782843"/>
    </source>
</evidence>
<keyword evidence="8" id="KW-0378">Hydrolase</keyword>
<protein>
    <recommendedName>
        <fullName evidence="4">Type-4 uracil-DNA glycosylase</fullName>
        <ecNumber evidence="3">3.2.2.27</ecNumber>
    </recommendedName>
</protein>
<comment type="similarity">
    <text evidence="2">Belongs to the uracil-DNA glycosylase (UDG) superfamily. Type 4 (UDGa) family.</text>
</comment>
<sequence length="198" mass="22203">MKVIDNSQALNELHTECKQCRACKLRGTATQVVPGSGNPNADILFIGEAPGKNEDIKGIPFCGAAGKLLDELLESIKLNREDIFITNTVKCRPPGNRDPEQEEIEACKHWLKSQVEIIKPKIIVTLGRYSMARYLPFAQISKDHGKAYKKGDLIFFVLYHPAVGLYKGSMKEVLFQDMQKLDKILKGDYKEVNHASEV</sequence>